<dbReference type="PANTHER" id="PTHR34408:SF1">
    <property type="entry name" value="GLYCOSYL HYDROLASE FAMILY 19 DOMAIN-CONTAINING PROTEIN HI_1415"/>
    <property type="match status" value="1"/>
</dbReference>
<evidence type="ECO:0000259" key="3">
    <source>
        <dbReference type="PROSITE" id="PS51781"/>
    </source>
</evidence>
<dbReference type="PANTHER" id="PTHR34408">
    <property type="entry name" value="FAMILY PROTEIN, PUTATIVE-RELATED"/>
    <property type="match status" value="1"/>
</dbReference>
<accession>A0A9D1LRS6</accession>
<feature type="chain" id="PRO_5038385446" evidence="2">
    <location>
        <begin position="26"/>
        <end position="656"/>
    </location>
</feature>
<reference evidence="4" key="2">
    <citation type="journal article" date="2021" name="PeerJ">
        <title>Extensive microbial diversity within the chicken gut microbiome revealed by metagenomics and culture.</title>
        <authorList>
            <person name="Gilroy R."/>
            <person name="Ravi A."/>
            <person name="Getino M."/>
            <person name="Pursley I."/>
            <person name="Horton D.L."/>
            <person name="Alikhan N.F."/>
            <person name="Baker D."/>
            <person name="Gharbi K."/>
            <person name="Hall N."/>
            <person name="Watson M."/>
            <person name="Adriaenssens E.M."/>
            <person name="Foster-Nyarko E."/>
            <person name="Jarju S."/>
            <person name="Secka A."/>
            <person name="Antonio M."/>
            <person name="Oren A."/>
            <person name="Chaudhuri R.R."/>
            <person name="La Ragione R."/>
            <person name="Hildebrand F."/>
            <person name="Pallen M.J."/>
        </authorList>
    </citation>
    <scope>NUCLEOTIDE SEQUENCE</scope>
    <source>
        <strain evidence="4">ChiSxjej2B14-8506</strain>
    </source>
</reference>
<dbReference type="Proteomes" id="UP000824123">
    <property type="component" value="Unassembled WGS sequence"/>
</dbReference>
<feature type="signal peptide" evidence="2">
    <location>
        <begin position="1"/>
        <end position="25"/>
    </location>
</feature>
<dbReference type="PROSITE" id="PS51781">
    <property type="entry name" value="SH3B"/>
    <property type="match status" value="2"/>
</dbReference>
<feature type="region of interest" description="Disordered" evidence="1">
    <location>
        <begin position="38"/>
        <end position="65"/>
    </location>
</feature>
<evidence type="ECO:0000313" key="5">
    <source>
        <dbReference type="Proteomes" id="UP000824123"/>
    </source>
</evidence>
<protein>
    <submittedName>
        <fullName evidence="4">SH3 domain-containing protein</fullName>
    </submittedName>
</protein>
<evidence type="ECO:0000256" key="2">
    <source>
        <dbReference type="SAM" id="SignalP"/>
    </source>
</evidence>
<organism evidence="4 5">
    <name type="scientific">Candidatus Fimadaptatus faecigallinarum</name>
    <dbReference type="NCBI Taxonomy" id="2840814"/>
    <lineage>
        <taxon>Bacteria</taxon>
        <taxon>Bacillati</taxon>
        <taxon>Bacillota</taxon>
        <taxon>Clostridia</taxon>
        <taxon>Eubacteriales</taxon>
        <taxon>Candidatus Fimadaptatus</taxon>
    </lineage>
</organism>
<feature type="domain" description="SH3b" evidence="3">
    <location>
        <begin position="438"/>
        <end position="502"/>
    </location>
</feature>
<dbReference type="Gene3D" id="2.30.30.40">
    <property type="entry name" value="SH3 Domains"/>
    <property type="match status" value="3"/>
</dbReference>
<feature type="domain" description="SH3b" evidence="3">
    <location>
        <begin position="521"/>
        <end position="585"/>
    </location>
</feature>
<feature type="region of interest" description="Disordered" evidence="1">
    <location>
        <begin position="397"/>
        <end position="439"/>
    </location>
</feature>
<evidence type="ECO:0000256" key="1">
    <source>
        <dbReference type="SAM" id="MobiDB-lite"/>
    </source>
</evidence>
<dbReference type="AlphaFoldDB" id="A0A9D1LRS6"/>
<dbReference type="InterPro" id="IPR003646">
    <property type="entry name" value="SH3-like_bac-type"/>
</dbReference>
<proteinExistence type="predicted"/>
<keyword evidence="2" id="KW-0732">Signal</keyword>
<name>A0A9D1LRS6_9FIRM</name>
<dbReference type="SMART" id="SM00287">
    <property type="entry name" value="SH3b"/>
    <property type="match status" value="3"/>
</dbReference>
<dbReference type="InterPro" id="IPR052354">
    <property type="entry name" value="Cell_Wall_Dynamics_Protein"/>
</dbReference>
<gene>
    <name evidence="4" type="ORF">IAC59_06195</name>
</gene>
<feature type="compositionally biased region" description="Pro residues" evidence="1">
    <location>
        <begin position="406"/>
        <end position="432"/>
    </location>
</feature>
<comment type="caution">
    <text evidence="4">The sequence shown here is derived from an EMBL/GenBank/DDBJ whole genome shotgun (WGS) entry which is preliminary data.</text>
</comment>
<dbReference type="Pfam" id="PF08239">
    <property type="entry name" value="SH3_3"/>
    <property type="match status" value="3"/>
</dbReference>
<dbReference type="EMBL" id="DVNK01000038">
    <property type="protein sequence ID" value="HIU46831.1"/>
    <property type="molecule type" value="Genomic_DNA"/>
</dbReference>
<reference evidence="4" key="1">
    <citation type="submission" date="2020-10" db="EMBL/GenBank/DDBJ databases">
        <authorList>
            <person name="Gilroy R."/>
        </authorList>
    </citation>
    <scope>NUCLEOTIDE SEQUENCE</scope>
    <source>
        <strain evidence="4">ChiSxjej2B14-8506</strain>
    </source>
</reference>
<evidence type="ECO:0000313" key="4">
    <source>
        <dbReference type="EMBL" id="HIU46831.1"/>
    </source>
</evidence>
<sequence>MFKKLLSEILAVAMAFGCIGSVALADELATTDPVAQATAEVAPTDAPQDDTQSDNTTELPDYDEHYSPHVSDISLAAGESVTVDVIDMAHEGARLPESAKLQSVEIMNQDLSDAVTVEYASDTGKLTVTTTAEFDADTECVLQFYSAGADGGADPSHQYDPATFTITCDAATAAPTPAADAVKFDRIGWIENFGTRMTLPNGTSNCVVVFYATNENGDITPPSSHSMSFVYESTYYFNARLDNYYIYHDDGSCDVAVGLYIDTIADTGGRYFHITLTAFPNYSDAHESRGLDIAVTNPGTTVDSISDVHIKPGDSVTIPLDGILSNTVTWANSYTSSQPELLADKLNFDYDAQSRTLTITASPDFAETIDVTLKFFNNRTGELDIEYGFDVICDDSEALPTEQPTPTEPTPTEPAPTEPTPTEPTPTEPAPTEPASVRKGVVVNVNTSLNIRPSADTSGRPLTTVKNGTELTILGEQGNFYHVKLADGTTGYASKDYVRETTVEPEPTPTEPAPTEPASARKGVVVNVNTSLNIRPSADTSGRPLTTVRNGTKLTILGQQGDFYHVQLADGTVGYAAIAYVNELAIIDPDKYGYFVDVITNGSRLNLRKTPGGTRIALIPNGTRLVIVDVVGEWSLVEYDGLRGYVSNQYIKNVLF</sequence>